<dbReference type="SUPFAM" id="SSF48452">
    <property type="entry name" value="TPR-like"/>
    <property type="match status" value="1"/>
</dbReference>
<evidence type="ECO:0000256" key="1">
    <source>
        <dbReference type="PROSITE-ProRule" id="PRU00023"/>
    </source>
</evidence>
<dbReference type="SMART" id="SM00248">
    <property type="entry name" value="ANK"/>
    <property type="match status" value="2"/>
</dbReference>
<sequence length="727" mass="81748">MADGSGSDFGDLMAHSRKLPVEKFMSTFSPATIIRALENESPFACFYTAQKMKQIFQEINDESKETQKKILEYASYLMKGTLASTVCNLIGGDMPLSTARKELCVLTTRLLDAMPWVVVEFLECGICDKLLIWYQCHKDGERFRLELNDYGENFPTAFTYTQTDIIKPFSSTEECCAYAPRYAALCRESAFQLAATITRSATIMRCRNMLNEKFLNFLVDQALNITLDLELPSSYSTFECAWALAVLVAPTLDDDLAKDTDTLAHNKKEDLLPVDPTDRLNVLDKLEKTTKLYSAHSIFDALHSLVYEDMNKFSLQVKQLHPHAVSIYGIETIQKITSTQSAMLSQVLHRLLTVNLLCDVLASILLDIQQDAAILKKRKKLVKLLISIHKENIFEKNLRAALPHINNNDEIDLKTLQQMQMKSIAIETDVSKKEIGNIYSADSYMIVAGLAIRALGENLHMKWDGLDTLAKQTKENANEFFRDQKFMQAARNYNRALRLTHTNELHGLLYSNIAEAHLRSGCPLRALTAAKRAHDLANPKAAKRLERAQKMMLQNNQKQTFADNCFDGPNELIRRLAPAVFFSESIDLESPFDDGKLRARQCIKSNDPSLVETEEDRRLYDTDIVHDPGAPPIIAAALQGNVRALKRCIRQGEDPNTRSMMTGETPLMLTCLYGHTEATKLLIRHGASTRIASYNGKTALDYAKEAKSAACSKQADENILDAQQAQS</sequence>
<dbReference type="PROSITE" id="PS50088">
    <property type="entry name" value="ANK_REPEAT"/>
    <property type="match status" value="1"/>
</dbReference>
<dbReference type="Gene3D" id="1.25.40.10">
    <property type="entry name" value="Tetratricopeptide repeat domain"/>
    <property type="match status" value="1"/>
</dbReference>
<gene>
    <name evidence="2" type="ORF">ALAG00032_LOCUS6132</name>
</gene>
<name>A0A7S3JWR8_9STRA</name>
<feature type="repeat" description="ANK" evidence="1">
    <location>
        <begin position="662"/>
        <end position="694"/>
    </location>
</feature>
<dbReference type="Pfam" id="PF12796">
    <property type="entry name" value="Ank_2"/>
    <property type="match status" value="1"/>
</dbReference>
<dbReference type="PROSITE" id="PS50297">
    <property type="entry name" value="ANK_REP_REGION"/>
    <property type="match status" value="1"/>
</dbReference>
<protein>
    <submittedName>
        <fullName evidence="2">Uncharacterized protein</fullName>
    </submittedName>
</protein>
<dbReference type="Gene3D" id="1.25.40.20">
    <property type="entry name" value="Ankyrin repeat-containing domain"/>
    <property type="match status" value="1"/>
</dbReference>
<keyword evidence="1" id="KW-0040">ANK repeat</keyword>
<proteinExistence type="predicted"/>
<dbReference type="PANTHER" id="PTHR24183">
    <property type="entry name" value="FIBRONECTIN TYPE 3 AND ANKYRIN REPEAT DOMAINS PROTEIN 1"/>
    <property type="match status" value="1"/>
</dbReference>
<reference evidence="2" key="1">
    <citation type="submission" date="2021-01" db="EMBL/GenBank/DDBJ databases">
        <authorList>
            <person name="Corre E."/>
            <person name="Pelletier E."/>
            <person name="Niang G."/>
            <person name="Scheremetjew M."/>
            <person name="Finn R."/>
            <person name="Kale V."/>
            <person name="Holt S."/>
            <person name="Cochrane G."/>
            <person name="Meng A."/>
            <person name="Brown T."/>
            <person name="Cohen L."/>
        </authorList>
    </citation>
    <scope>NUCLEOTIDE SEQUENCE</scope>
    <source>
        <strain evidence="2">CCMP1510</strain>
    </source>
</reference>
<dbReference type="AlphaFoldDB" id="A0A7S3JWR8"/>
<dbReference type="EMBL" id="HBIJ01008690">
    <property type="protein sequence ID" value="CAE0365390.1"/>
    <property type="molecule type" value="Transcribed_RNA"/>
</dbReference>
<dbReference type="InterPro" id="IPR036770">
    <property type="entry name" value="Ankyrin_rpt-contain_sf"/>
</dbReference>
<dbReference type="PANTHER" id="PTHR24183:SF1">
    <property type="entry name" value="FIBRONECTIN TYPE 3 AND ANKYRIN REPEAT DOMAINS PROTEIN 1"/>
    <property type="match status" value="1"/>
</dbReference>
<dbReference type="InterPro" id="IPR002110">
    <property type="entry name" value="Ankyrin_rpt"/>
</dbReference>
<dbReference type="SUPFAM" id="SSF48403">
    <property type="entry name" value="Ankyrin repeat"/>
    <property type="match status" value="1"/>
</dbReference>
<organism evidence="2">
    <name type="scientific">Aureoumbra lagunensis</name>
    <dbReference type="NCBI Taxonomy" id="44058"/>
    <lineage>
        <taxon>Eukaryota</taxon>
        <taxon>Sar</taxon>
        <taxon>Stramenopiles</taxon>
        <taxon>Ochrophyta</taxon>
        <taxon>Pelagophyceae</taxon>
        <taxon>Pelagomonadales</taxon>
        <taxon>Aureoumbra</taxon>
    </lineage>
</organism>
<dbReference type="InterPro" id="IPR011990">
    <property type="entry name" value="TPR-like_helical_dom_sf"/>
</dbReference>
<evidence type="ECO:0000313" key="2">
    <source>
        <dbReference type="EMBL" id="CAE0365390.1"/>
    </source>
</evidence>
<accession>A0A7S3JWR8</accession>
<dbReference type="GO" id="GO:0005634">
    <property type="term" value="C:nucleus"/>
    <property type="evidence" value="ECO:0007669"/>
    <property type="project" value="TreeGrafter"/>
</dbReference>